<protein>
    <recommendedName>
        <fullName evidence="1">FBX41/ZN365 C2H2-type zinc finger domain-containing protein</fullName>
    </recommendedName>
</protein>
<dbReference type="AlphaFoldDB" id="A0A915YTC7"/>
<feature type="domain" description="FBX41/ZN365 C2H2-type zinc finger" evidence="1">
    <location>
        <begin position="35"/>
        <end position="60"/>
    </location>
</feature>
<dbReference type="VEuPathDB" id="FungiDB:RhiirFUN_007100"/>
<sequence length="226" mass="25977">MTESANLMPFVCCNKHQSSITKLEEHLHRHSRQRPFKCPICTGSRFCSLDALNRHLIINHNDSVVDSDTDNDTLCDENEKLNLDTCSFFVERKTEDKNDVRVEKKSSKDEATISIKGKDKKNEFIPTNNNTKLSYRDVLVNGRNKHDQTVQELLYMAMEAISSLPRPVEYDLDNENYDDLPDAPQGEILSEDQQDELMWEAFRKAYEGSKAVEYFSKAFSLMEGGP</sequence>
<dbReference type="Proteomes" id="UP000684084">
    <property type="component" value="Unassembled WGS sequence"/>
</dbReference>
<proteinExistence type="predicted"/>
<evidence type="ECO:0000313" key="2">
    <source>
        <dbReference type="EMBL" id="CAB5331411.1"/>
    </source>
</evidence>
<gene>
    <name evidence="2" type="ORF">CHRIB12_LOCUS2943</name>
</gene>
<organism evidence="2 3">
    <name type="scientific">Rhizophagus irregularis</name>
    <dbReference type="NCBI Taxonomy" id="588596"/>
    <lineage>
        <taxon>Eukaryota</taxon>
        <taxon>Fungi</taxon>
        <taxon>Fungi incertae sedis</taxon>
        <taxon>Mucoromycota</taxon>
        <taxon>Glomeromycotina</taxon>
        <taxon>Glomeromycetes</taxon>
        <taxon>Glomerales</taxon>
        <taxon>Glomeraceae</taxon>
        <taxon>Rhizophagus</taxon>
    </lineage>
</organism>
<dbReference type="EMBL" id="CAGKOT010000004">
    <property type="protein sequence ID" value="CAB5331411.1"/>
    <property type="molecule type" value="Genomic_DNA"/>
</dbReference>
<dbReference type="Pfam" id="PF23165">
    <property type="entry name" value="zf-C2H2_FBX41"/>
    <property type="match status" value="1"/>
</dbReference>
<dbReference type="OrthoDB" id="3437960at2759"/>
<comment type="caution">
    <text evidence="2">The sequence shown here is derived from an EMBL/GenBank/DDBJ whole genome shotgun (WGS) entry which is preliminary data.</text>
</comment>
<name>A0A915YTC7_9GLOM</name>
<evidence type="ECO:0000313" key="3">
    <source>
        <dbReference type="Proteomes" id="UP000684084"/>
    </source>
</evidence>
<evidence type="ECO:0000259" key="1">
    <source>
        <dbReference type="Pfam" id="PF23165"/>
    </source>
</evidence>
<reference evidence="2" key="1">
    <citation type="submission" date="2020-05" db="EMBL/GenBank/DDBJ databases">
        <authorList>
            <person name="Rincon C."/>
            <person name="Sanders R I."/>
            <person name="Robbins C."/>
            <person name="Chaturvedi A."/>
        </authorList>
    </citation>
    <scope>NUCLEOTIDE SEQUENCE</scope>
    <source>
        <strain evidence="2">CHB12</strain>
    </source>
</reference>
<dbReference type="InterPro" id="IPR057038">
    <property type="entry name" value="FBX41/ZN365_Znf-C2H2"/>
</dbReference>
<accession>A0A915YTC7</accession>